<protein>
    <recommendedName>
        <fullName evidence="2">RNase H type-1 domain-containing protein</fullName>
    </recommendedName>
</protein>
<feature type="region of interest" description="Disordered" evidence="1">
    <location>
        <begin position="203"/>
        <end position="225"/>
    </location>
</feature>
<evidence type="ECO:0000259" key="2">
    <source>
        <dbReference type="Pfam" id="PF00075"/>
    </source>
</evidence>
<reference evidence="3 4" key="1">
    <citation type="submission" date="2020-07" db="EMBL/GenBank/DDBJ databases">
        <title>Comparative genomics of pyrophilous fungi reveals a link between fire events and developmental genes.</title>
        <authorList>
            <consortium name="DOE Joint Genome Institute"/>
            <person name="Steindorff A.S."/>
            <person name="Carver A."/>
            <person name="Calhoun S."/>
            <person name="Stillman K."/>
            <person name="Liu H."/>
            <person name="Lipzen A."/>
            <person name="Pangilinan J."/>
            <person name="Labutti K."/>
            <person name="Bruns T.D."/>
            <person name="Grigoriev I.V."/>
        </authorList>
    </citation>
    <scope>NUCLEOTIDE SEQUENCE [LARGE SCALE GENOMIC DNA]</scope>
    <source>
        <strain evidence="3 4">CBS 144469</strain>
    </source>
</reference>
<dbReference type="Proteomes" id="UP000521943">
    <property type="component" value="Unassembled WGS sequence"/>
</dbReference>
<dbReference type="GO" id="GO:0004523">
    <property type="term" value="F:RNA-DNA hybrid ribonuclease activity"/>
    <property type="evidence" value="ECO:0007669"/>
    <property type="project" value="InterPro"/>
</dbReference>
<dbReference type="InterPro" id="IPR002156">
    <property type="entry name" value="RNaseH_domain"/>
</dbReference>
<dbReference type="EMBL" id="JACGCI010000054">
    <property type="protein sequence ID" value="KAF6750833.1"/>
    <property type="molecule type" value="Genomic_DNA"/>
</dbReference>
<dbReference type="SUPFAM" id="SSF53098">
    <property type="entry name" value="Ribonuclease H-like"/>
    <property type="match status" value="1"/>
</dbReference>
<gene>
    <name evidence="3" type="ORF">DFP72DRAFT_851361</name>
</gene>
<dbReference type="Gene3D" id="3.30.420.10">
    <property type="entry name" value="Ribonuclease H-like superfamily/Ribonuclease H"/>
    <property type="match status" value="1"/>
</dbReference>
<evidence type="ECO:0000256" key="1">
    <source>
        <dbReference type="SAM" id="MobiDB-lite"/>
    </source>
</evidence>
<keyword evidence="4" id="KW-1185">Reference proteome</keyword>
<dbReference type="InterPro" id="IPR036397">
    <property type="entry name" value="RNaseH_sf"/>
</dbReference>
<evidence type="ECO:0000313" key="4">
    <source>
        <dbReference type="Proteomes" id="UP000521943"/>
    </source>
</evidence>
<dbReference type="GO" id="GO:0003676">
    <property type="term" value="F:nucleic acid binding"/>
    <property type="evidence" value="ECO:0007669"/>
    <property type="project" value="InterPro"/>
</dbReference>
<name>A0A8H6HS17_9AGAR</name>
<dbReference type="AlphaFoldDB" id="A0A8H6HS17"/>
<dbReference type="InterPro" id="IPR012337">
    <property type="entry name" value="RNaseH-like_sf"/>
</dbReference>
<organism evidence="3 4">
    <name type="scientific">Ephemerocybe angulata</name>
    <dbReference type="NCBI Taxonomy" id="980116"/>
    <lineage>
        <taxon>Eukaryota</taxon>
        <taxon>Fungi</taxon>
        <taxon>Dikarya</taxon>
        <taxon>Basidiomycota</taxon>
        <taxon>Agaricomycotina</taxon>
        <taxon>Agaricomycetes</taxon>
        <taxon>Agaricomycetidae</taxon>
        <taxon>Agaricales</taxon>
        <taxon>Agaricineae</taxon>
        <taxon>Psathyrellaceae</taxon>
        <taxon>Ephemerocybe</taxon>
    </lineage>
</organism>
<evidence type="ECO:0000313" key="3">
    <source>
        <dbReference type="EMBL" id="KAF6750833.1"/>
    </source>
</evidence>
<dbReference type="Pfam" id="PF00075">
    <property type="entry name" value="RNase_H"/>
    <property type="match status" value="1"/>
</dbReference>
<sequence length="541" mass="60659">MSCLVTVVHQDSAWRMACGTECGVRPSARPNTNTTLFHTANHDVRVTDEGKAVVGCRPIVHGQTDPTNSNPLTCKCTTRSCARSAEGLEFKTLWRRVVGWHLSLHPDHGPTSVRHDGPGPVREVLKSRSKPSLFDAYVNQKFPKISNNGLGKCKYFPNIDFITDVTSLFHLLPESSWTDWQDSSWTGHLPDWHFYPLTEQKKAQQKSRKSTGSPGSPPDFQWKSSWSPVGIMGECEVRVKCSEYCTGVLGRGSGILKDKLNIVFEVDRGRYMTADVVHLPTVLHNVEVQGDKNQHFNFLQESIVVEETLHLSGTLLPAYLGHFKEDSMLDLLAGVDLRKLNASCPVFYYRLNFDSNDRERSSFRVSVENSCGVGGVSLSYSLLFKILDTALCGGGFVIITPLEEEQDHPIKICSDSQVTLTLLEESTVNAEDTGWLLTKNREIIEPLIAALRWRTATTTLEKVKAHVGIVGNEKADRLADARADKDTLDFQLTLNIPRNQRVEGMRLQKATQSLMYHKIKEIKSQKTPKRRTAVMHLDMAR</sequence>
<feature type="domain" description="RNase H type-1" evidence="2">
    <location>
        <begin position="398"/>
        <end position="482"/>
    </location>
</feature>
<comment type="caution">
    <text evidence="3">The sequence shown here is derived from an EMBL/GenBank/DDBJ whole genome shotgun (WGS) entry which is preliminary data.</text>
</comment>
<proteinExistence type="predicted"/>
<accession>A0A8H6HS17</accession>